<dbReference type="HAMAP" id="MF_01928">
    <property type="entry name" value="PurK"/>
    <property type="match status" value="1"/>
</dbReference>
<dbReference type="Gene3D" id="3.30.1490.20">
    <property type="entry name" value="ATP-grasp fold, A domain"/>
    <property type="match status" value="1"/>
</dbReference>
<dbReference type="GO" id="GO:0004638">
    <property type="term" value="F:phosphoribosylaminoimidazole carboxylase activity"/>
    <property type="evidence" value="ECO:0007669"/>
    <property type="project" value="InterPro"/>
</dbReference>
<feature type="binding site" evidence="4">
    <location>
        <position position="116"/>
    </location>
    <ligand>
        <name>ATP</name>
        <dbReference type="ChEBI" id="CHEBI:30616"/>
    </ligand>
</feature>
<comment type="similarity">
    <text evidence="4 5">Belongs to the PurK/PurT family.</text>
</comment>
<dbReference type="EMBL" id="LR584267">
    <property type="protein sequence ID" value="VHO01269.1"/>
    <property type="molecule type" value="Genomic_DNA"/>
</dbReference>
<feature type="binding site" evidence="4">
    <location>
        <position position="156"/>
    </location>
    <ligand>
        <name>ATP</name>
        <dbReference type="ChEBI" id="CHEBI:30616"/>
    </ligand>
</feature>
<dbReference type="Gene3D" id="3.40.50.20">
    <property type="match status" value="1"/>
</dbReference>
<evidence type="ECO:0000256" key="3">
    <source>
        <dbReference type="ARBA" id="ARBA00022840"/>
    </source>
</evidence>
<dbReference type="NCBIfam" id="NF004679">
    <property type="entry name" value="PRK06019.1-5"/>
    <property type="match status" value="1"/>
</dbReference>
<reference evidence="7" key="2">
    <citation type="journal article" date="2016" name="Int. J. Syst. Evol. Microbiol.">
        <title>Lawsonella clevelandensis gen. nov., sp. nov., a new member of the suborder Corynebacterineae isolated from human abscesses.</title>
        <authorList>
            <person name="Bell M.E."/>
            <person name="Bernard K.A."/>
            <person name="Harrington S.M."/>
            <person name="Patel N.B."/>
            <person name="Tucker T.A."/>
            <person name="Metcalfe M.G."/>
            <person name="McQuiston J.R."/>
        </authorList>
    </citation>
    <scope>NUCLEOTIDE SEQUENCE</scope>
    <source>
        <strain evidence="7">X1698</strain>
    </source>
</reference>
<dbReference type="NCBIfam" id="NF004680">
    <property type="entry name" value="PRK06019.1-6"/>
    <property type="match status" value="1"/>
</dbReference>
<dbReference type="RefSeq" id="WP_082345494.1">
    <property type="nucleotide sequence ID" value="NZ_CAJPTR010000005.1"/>
</dbReference>
<dbReference type="OrthoDB" id="9804625at2"/>
<dbReference type="InterPro" id="IPR040686">
    <property type="entry name" value="PurK_C"/>
</dbReference>
<keyword evidence="10" id="KW-1185">Reference proteome</keyword>
<dbReference type="EMBL" id="CP012390">
    <property type="protein sequence ID" value="ALE19253.1"/>
    <property type="molecule type" value="Genomic_DNA"/>
</dbReference>
<gene>
    <name evidence="4 5 8" type="primary">purK</name>
    <name evidence="7" type="ORF">AL705_06395</name>
    <name evidence="8" type="ORF">LC603019_01266</name>
</gene>
<keyword evidence="3 4" id="KW-0067">ATP-binding</keyword>
<proteinExistence type="inferred from homology"/>
<accession>A0A0M4MLR8</accession>
<comment type="catalytic activity">
    <reaction evidence="4 5">
        <text>5-amino-1-(5-phospho-beta-D-ribosyl)imidazole + hydrogencarbonate + ATP = 5-carboxyamino-1-(5-phospho-D-ribosyl)imidazole + ADP + phosphate + 2 H(+)</text>
        <dbReference type="Rhea" id="RHEA:19317"/>
        <dbReference type="ChEBI" id="CHEBI:15378"/>
        <dbReference type="ChEBI" id="CHEBI:17544"/>
        <dbReference type="ChEBI" id="CHEBI:30616"/>
        <dbReference type="ChEBI" id="CHEBI:43474"/>
        <dbReference type="ChEBI" id="CHEBI:58730"/>
        <dbReference type="ChEBI" id="CHEBI:137981"/>
        <dbReference type="ChEBI" id="CHEBI:456216"/>
        <dbReference type="EC" id="6.3.4.18"/>
    </reaction>
</comment>
<evidence type="ECO:0000313" key="10">
    <source>
        <dbReference type="Proteomes" id="UP000324288"/>
    </source>
</evidence>
<protein>
    <recommendedName>
        <fullName evidence="4 5">N5-carboxyaminoimidazole ribonucleotide synthase</fullName>
        <shortName evidence="4 5">N5-CAIR synthase</shortName>
        <ecNumber evidence="4 5">6.3.4.18</ecNumber>
    </recommendedName>
    <alternativeName>
        <fullName evidence="4 5">5-(carboxyamino)imidazole ribonucleotide synthetase</fullName>
    </alternativeName>
</protein>
<dbReference type="GO" id="GO:0006189">
    <property type="term" value="P:'de novo' IMP biosynthetic process"/>
    <property type="evidence" value="ECO:0007669"/>
    <property type="project" value="UniProtKB-UniRule"/>
</dbReference>
<feature type="domain" description="ATP-grasp" evidence="6">
    <location>
        <begin position="120"/>
        <end position="310"/>
    </location>
</feature>
<dbReference type="PANTHER" id="PTHR11609">
    <property type="entry name" value="PURINE BIOSYNTHESIS PROTEIN 6/7, PUR6/7"/>
    <property type="match status" value="1"/>
</dbReference>
<dbReference type="UniPathway" id="UPA00074">
    <property type="reaction ID" value="UER00942"/>
</dbReference>
<dbReference type="InterPro" id="IPR016185">
    <property type="entry name" value="PreATP-grasp_dom_sf"/>
</dbReference>
<evidence type="ECO:0000256" key="1">
    <source>
        <dbReference type="ARBA" id="ARBA00022741"/>
    </source>
</evidence>
<dbReference type="GO" id="GO:0005524">
    <property type="term" value="F:ATP binding"/>
    <property type="evidence" value="ECO:0007669"/>
    <property type="project" value="UniProtKB-UniRule"/>
</dbReference>
<sequence>MPTAPRKYPPVTERIMPKVAMIGGGQLARMTAQAAIELGQTLRVVSSGPTESAAQVTPDVVMGEHTDVEAIRTAAQGADVVTFDHEHVPQDVLATLLAEGVNFQPQPRALIFAQDKLQMRRRLREIGAPVPPFAHLQTDDDVARFWEENDGEVIIKTARGGYDGHGVWAPTTLVEAQEIVRTGITAHEMTMLGEWKVPWVVELSALVARSPEGQGAAWPVTQSIQQQGICAVAMAPAPCLPAEVATAAQQLGLRIAQELEVTGVLAVELFLLPDNSLLVNELAMRPHNTGHWTQDGCITSQFEQHIRAVLDYPLGDVSMRVPFTVMANVLGAPKTPKMTMDERAHHLFARFPNVKLHMYGKSERPGRKLGHVNVCGPLGGSVEDPVYVAKVQREAELAAQWMSTAEWLDGWDPHTGMPANE</sequence>
<dbReference type="STRING" id="1528099.AL705_06395"/>
<dbReference type="InterPro" id="IPR054350">
    <property type="entry name" value="PurT/PurK_preATP-grasp"/>
</dbReference>
<dbReference type="PROSITE" id="PS50975">
    <property type="entry name" value="ATP_GRASP"/>
    <property type="match status" value="1"/>
</dbReference>
<dbReference type="SUPFAM" id="SSF56059">
    <property type="entry name" value="Glutathione synthetase ATP-binding domain-like"/>
    <property type="match status" value="1"/>
</dbReference>
<evidence type="ECO:0000313" key="9">
    <source>
        <dbReference type="Proteomes" id="UP000068137"/>
    </source>
</evidence>
<dbReference type="KEGG" id="cbq:AL705_06395"/>
<comment type="pathway">
    <text evidence="4 5">Purine metabolism; IMP biosynthesis via de novo pathway; 5-amino-1-(5-phospho-D-ribosyl)imidazole-4-carboxylate from 5-amino-1-(5-phospho-D-ribosyl)imidazole (N5-CAIR route): step 1/2.</text>
</comment>
<dbReference type="GO" id="GO:0005829">
    <property type="term" value="C:cytosol"/>
    <property type="evidence" value="ECO:0007669"/>
    <property type="project" value="TreeGrafter"/>
</dbReference>
<reference evidence="8 10" key="3">
    <citation type="submission" date="2019-04" db="EMBL/GenBank/DDBJ databases">
        <authorList>
            <person name="Seth-Smith MB H."/>
            <person name="Seth-Smith H."/>
        </authorList>
    </citation>
    <scope>NUCLEOTIDE SEQUENCE [LARGE SCALE GENOMIC DNA]</scope>
    <source>
        <strain evidence="8">USB-603019</strain>
    </source>
</reference>
<evidence type="ECO:0000313" key="7">
    <source>
        <dbReference type="EMBL" id="ALE19253.1"/>
    </source>
</evidence>
<name>A0A0M4MLR8_9ACTN</name>
<comment type="function">
    <text evidence="5">Catalyzes the ATP-dependent conversion of 5-aminoimidazole ribonucleotide (AIR) and HCO(3)- to N5-carboxyaminoimidazole ribonucleotide (N5-CAIR).</text>
</comment>
<dbReference type="InterPro" id="IPR005875">
    <property type="entry name" value="PurK"/>
</dbReference>
<feature type="binding site" evidence="4">
    <location>
        <position position="202"/>
    </location>
    <ligand>
        <name>ATP</name>
        <dbReference type="ChEBI" id="CHEBI:30616"/>
    </ligand>
</feature>
<dbReference type="GO" id="GO:0046872">
    <property type="term" value="F:metal ion binding"/>
    <property type="evidence" value="ECO:0007669"/>
    <property type="project" value="InterPro"/>
</dbReference>
<feature type="binding site" evidence="4">
    <location>
        <begin position="280"/>
        <end position="281"/>
    </location>
    <ligand>
        <name>ATP</name>
        <dbReference type="ChEBI" id="CHEBI:30616"/>
    </ligand>
</feature>
<dbReference type="GeneID" id="84895169"/>
<dbReference type="Pfam" id="PF17769">
    <property type="entry name" value="PurK_C"/>
    <property type="match status" value="1"/>
</dbReference>
<dbReference type="GO" id="GO:0034028">
    <property type="term" value="F:5-(carboxyamino)imidazole ribonucleotide synthase activity"/>
    <property type="evidence" value="ECO:0007669"/>
    <property type="project" value="UniProtKB-UniRule"/>
</dbReference>
<dbReference type="SUPFAM" id="SSF51246">
    <property type="entry name" value="Rudiment single hybrid motif"/>
    <property type="match status" value="1"/>
</dbReference>
<dbReference type="PANTHER" id="PTHR11609:SF5">
    <property type="entry name" value="PHOSPHORIBOSYLAMINOIMIDAZOLE CARBOXYLASE"/>
    <property type="match status" value="1"/>
</dbReference>
<organism evidence="7 9">
    <name type="scientific">Lawsonella clevelandensis</name>
    <dbReference type="NCBI Taxonomy" id="1528099"/>
    <lineage>
        <taxon>Bacteria</taxon>
        <taxon>Bacillati</taxon>
        <taxon>Actinomycetota</taxon>
        <taxon>Actinomycetes</taxon>
        <taxon>Mycobacteriales</taxon>
        <taxon>Lawsonellaceae</taxon>
        <taxon>Lawsonella</taxon>
    </lineage>
</organism>
<keyword evidence="4 5" id="KW-0436">Ligase</keyword>
<dbReference type="InterPro" id="IPR011761">
    <property type="entry name" value="ATP-grasp"/>
</dbReference>
<keyword evidence="2 4" id="KW-0658">Purine biosynthesis</keyword>
<dbReference type="Proteomes" id="UP000324288">
    <property type="component" value="Chromosome"/>
</dbReference>
<dbReference type="InterPro" id="IPR003135">
    <property type="entry name" value="ATP-grasp_carboxylate-amine"/>
</dbReference>
<keyword evidence="1 4" id="KW-0547">Nucleotide-binding</keyword>
<comment type="caution">
    <text evidence="4">Lacks conserved residue(s) required for the propagation of feature annotation.</text>
</comment>
<dbReference type="Gene3D" id="3.30.470.20">
    <property type="entry name" value="ATP-grasp fold, B domain"/>
    <property type="match status" value="1"/>
</dbReference>
<comment type="subunit">
    <text evidence="4 5">Homodimer.</text>
</comment>
<dbReference type="Proteomes" id="UP000068137">
    <property type="component" value="Chromosome"/>
</dbReference>
<dbReference type="Pfam" id="PF22660">
    <property type="entry name" value="RS_preATP-grasp-like"/>
    <property type="match status" value="1"/>
</dbReference>
<dbReference type="Pfam" id="PF02222">
    <property type="entry name" value="ATP-grasp"/>
    <property type="match status" value="1"/>
</dbReference>
<evidence type="ECO:0000256" key="4">
    <source>
        <dbReference type="HAMAP-Rule" id="MF_01928"/>
    </source>
</evidence>
<evidence type="ECO:0000256" key="5">
    <source>
        <dbReference type="RuleBase" id="RU361200"/>
    </source>
</evidence>
<dbReference type="InterPro" id="IPR011054">
    <property type="entry name" value="Rudment_hybrid_motif"/>
</dbReference>
<dbReference type="EC" id="6.3.4.18" evidence="4 5"/>
<dbReference type="PATRIC" id="fig|1562462.4.peg.1314"/>
<dbReference type="AlphaFoldDB" id="A0A0M4MLR8"/>
<dbReference type="NCBIfam" id="TIGR01161">
    <property type="entry name" value="purK"/>
    <property type="match status" value="1"/>
</dbReference>
<feature type="binding site" evidence="4">
    <location>
        <begin position="194"/>
        <end position="197"/>
    </location>
    <ligand>
        <name>ATP</name>
        <dbReference type="ChEBI" id="CHEBI:30616"/>
    </ligand>
</feature>
<dbReference type="SUPFAM" id="SSF52440">
    <property type="entry name" value="PreATP-grasp domain"/>
    <property type="match status" value="1"/>
</dbReference>
<comment type="function">
    <text evidence="4">Catalyzes the ATP-dependent conversion of 5-aminoimidazole ribonucleotide (AIR) and HCO(3)(-) to N5-carboxyaminoimidazole ribonucleotide (N5-CAIR).</text>
</comment>
<evidence type="ECO:0000259" key="6">
    <source>
        <dbReference type="PROSITE" id="PS50975"/>
    </source>
</evidence>
<evidence type="ECO:0000313" key="8">
    <source>
        <dbReference type="EMBL" id="VHO01269.1"/>
    </source>
</evidence>
<reference evidence="7 9" key="1">
    <citation type="journal article" date="2015" name="Genome Announc.">
        <title>Complete Genome Sequences for Two Strains of a Novel Fastidious, Partially Acid-Fast, Gram-Positive Corynebacterineae Bacterium, Derived from Human Clinical Samples.</title>
        <authorList>
            <person name="Nicholson A.C."/>
            <person name="Bell M."/>
            <person name="Humrighouse B.W."/>
            <person name="McQuiston J.R."/>
        </authorList>
    </citation>
    <scope>NUCLEOTIDE SEQUENCE [LARGE SCALE GENOMIC DNA]</scope>
    <source>
        <strain evidence="7 9">X1698</strain>
    </source>
</reference>
<dbReference type="InterPro" id="IPR013815">
    <property type="entry name" value="ATP_grasp_subdomain_1"/>
</dbReference>
<evidence type="ECO:0000256" key="2">
    <source>
        <dbReference type="ARBA" id="ARBA00022755"/>
    </source>
</evidence>